<proteinExistence type="predicted"/>
<protein>
    <recommendedName>
        <fullName evidence="3">DUF2281 domain-containing protein</fullName>
    </recommendedName>
</protein>
<evidence type="ECO:0000313" key="1">
    <source>
        <dbReference type="EMBL" id="MBD2499641.1"/>
    </source>
</evidence>
<evidence type="ECO:0000313" key="2">
    <source>
        <dbReference type="Proteomes" id="UP000661112"/>
    </source>
</evidence>
<gene>
    <name evidence="1" type="ORF">H6G83_03230</name>
</gene>
<dbReference type="RefSeq" id="WP_190466862.1">
    <property type="nucleotide sequence ID" value="NZ_JACJSG010000003.1"/>
</dbReference>
<comment type="caution">
    <text evidence="1">The sequence shown here is derived from an EMBL/GenBank/DDBJ whole genome shotgun (WGS) entry which is preliminary data.</text>
</comment>
<name>A0ABR8D0B2_9NOST</name>
<accession>A0ABR8D0B2</accession>
<dbReference type="Proteomes" id="UP000661112">
    <property type="component" value="Unassembled WGS sequence"/>
</dbReference>
<organism evidence="1 2">
    <name type="scientific">Anabaena azotica FACHB-119</name>
    <dbReference type="NCBI Taxonomy" id="947527"/>
    <lineage>
        <taxon>Bacteria</taxon>
        <taxon>Bacillati</taxon>
        <taxon>Cyanobacteriota</taxon>
        <taxon>Cyanophyceae</taxon>
        <taxon>Nostocales</taxon>
        <taxon>Nostocaceae</taxon>
        <taxon>Anabaena</taxon>
        <taxon>Anabaena azotica</taxon>
    </lineage>
</organism>
<sequence length="77" mass="9072">MTQQDLLNEFLSLPVEAQRQVIDFIAFLRQRYAVVEPAKEPVDDNLANDSFIGMWRDRQDLTDSTAWVRSVRENEWS</sequence>
<reference evidence="1 2" key="1">
    <citation type="journal article" date="2020" name="ISME J.">
        <title>Comparative genomics reveals insights into cyanobacterial evolution and habitat adaptation.</title>
        <authorList>
            <person name="Chen M.Y."/>
            <person name="Teng W.K."/>
            <person name="Zhao L."/>
            <person name="Hu C.X."/>
            <person name="Zhou Y.K."/>
            <person name="Han B.P."/>
            <person name="Song L.R."/>
            <person name="Shu W.S."/>
        </authorList>
    </citation>
    <scope>NUCLEOTIDE SEQUENCE [LARGE SCALE GENOMIC DNA]</scope>
    <source>
        <strain evidence="1 2">FACHB-119</strain>
    </source>
</reference>
<keyword evidence="2" id="KW-1185">Reference proteome</keyword>
<dbReference type="EMBL" id="JACJSG010000003">
    <property type="protein sequence ID" value="MBD2499641.1"/>
    <property type="molecule type" value="Genomic_DNA"/>
</dbReference>
<evidence type="ECO:0008006" key="3">
    <source>
        <dbReference type="Google" id="ProtNLM"/>
    </source>
</evidence>